<feature type="transmembrane region" description="Helical" evidence="7">
    <location>
        <begin position="268"/>
        <end position="287"/>
    </location>
</feature>
<sequence length="364" mass="40445">MIFAILIDPVLSKFVILSMIILVVGFLLRVIKQPSIVTYLIVGVLVGPYGFRLITDELLITNLGSLGLVLLLFFVGMEIHLPNLITNWRVSVLGTLIQIGVSIIIVWFLSATFNWKINQVVMLGFVISLSSTAVIVKLLQERNELMTKVGQNVLGVLIAQDILIVPMLIIMSYMGGDKPHITEMLKQLIGGVLIIGIIIYILKKKEIKLPFMKYIEKDHEVQVFVAFTLCFGFSILTAFFGLSSALGAFIAGIILSSTKSIQWVHDSLHAFKIMFVALFFVSIGMLIDLQFLKENAFTIGLLVLIVFIVNNSINVLTMRIFCKDWKTSFYTAALLSQIGEFSFILGSSGYYSGIIKIGYVTVKG</sequence>
<dbReference type="RefSeq" id="WP_301201843.1">
    <property type="nucleotide sequence ID" value="NZ_JAPDPI010000046.1"/>
</dbReference>
<dbReference type="Pfam" id="PF00999">
    <property type="entry name" value="Na_H_Exchanger"/>
    <property type="match status" value="1"/>
</dbReference>
<name>A0AAE3MH76_9BACT</name>
<keyword evidence="3" id="KW-0813">Transport</keyword>
<evidence type="ECO:0000313" key="10">
    <source>
        <dbReference type="Proteomes" id="UP001207408"/>
    </source>
</evidence>
<evidence type="ECO:0000256" key="2">
    <source>
        <dbReference type="ARBA" id="ARBA00005551"/>
    </source>
</evidence>
<feature type="transmembrane region" description="Helical" evidence="7">
    <location>
        <begin position="223"/>
        <end position="256"/>
    </location>
</feature>
<dbReference type="Gene3D" id="1.20.1530.20">
    <property type="match status" value="1"/>
</dbReference>
<keyword evidence="4 7" id="KW-0812">Transmembrane</keyword>
<feature type="domain" description="Cation/H+ exchanger transmembrane" evidence="8">
    <location>
        <begin position="19"/>
        <end position="356"/>
    </location>
</feature>
<feature type="transmembrane region" description="Helical" evidence="7">
    <location>
        <begin position="58"/>
        <end position="76"/>
    </location>
</feature>
<feature type="transmembrane region" description="Helical" evidence="7">
    <location>
        <begin position="341"/>
        <end position="362"/>
    </location>
</feature>
<keyword evidence="10" id="KW-1185">Reference proteome</keyword>
<protein>
    <submittedName>
        <fullName evidence="9">Cation:proton antiporter</fullName>
    </submittedName>
</protein>
<evidence type="ECO:0000256" key="3">
    <source>
        <dbReference type="ARBA" id="ARBA00022448"/>
    </source>
</evidence>
<evidence type="ECO:0000256" key="5">
    <source>
        <dbReference type="ARBA" id="ARBA00022989"/>
    </source>
</evidence>
<dbReference type="PANTHER" id="PTHR42751">
    <property type="entry name" value="SODIUM/HYDROGEN EXCHANGER FAMILY/TRKA DOMAIN PROTEIN"/>
    <property type="match status" value="1"/>
</dbReference>
<evidence type="ECO:0000256" key="1">
    <source>
        <dbReference type="ARBA" id="ARBA00004141"/>
    </source>
</evidence>
<dbReference type="GO" id="GO:0016020">
    <property type="term" value="C:membrane"/>
    <property type="evidence" value="ECO:0007669"/>
    <property type="project" value="UniProtKB-SubCell"/>
</dbReference>
<keyword evidence="6 7" id="KW-0472">Membrane</keyword>
<evidence type="ECO:0000256" key="6">
    <source>
        <dbReference type="ARBA" id="ARBA00023136"/>
    </source>
</evidence>
<comment type="caution">
    <text evidence="9">The sequence shown here is derived from an EMBL/GenBank/DDBJ whole genome shotgun (WGS) entry which is preliminary data.</text>
</comment>
<feature type="transmembrane region" description="Helical" evidence="7">
    <location>
        <begin position="299"/>
        <end position="321"/>
    </location>
</feature>
<gene>
    <name evidence="9" type="ORF">OM074_17525</name>
</gene>
<comment type="similarity">
    <text evidence="2">Belongs to the monovalent cation:proton antiporter 2 (CPA2) transporter (TC 2.A.37) family.</text>
</comment>
<feature type="transmembrane region" description="Helical" evidence="7">
    <location>
        <begin position="6"/>
        <end position="28"/>
    </location>
</feature>
<reference evidence="9" key="1">
    <citation type="submission" date="2022-10" db="EMBL/GenBank/DDBJ databases">
        <authorList>
            <person name="Yu W.X."/>
        </authorList>
    </citation>
    <scope>NUCLEOTIDE SEQUENCE</scope>
    <source>
        <strain evidence="9">D04</strain>
    </source>
</reference>
<dbReference type="InterPro" id="IPR006153">
    <property type="entry name" value="Cation/H_exchanger_TM"/>
</dbReference>
<proteinExistence type="inferred from homology"/>
<dbReference type="GO" id="GO:1902600">
    <property type="term" value="P:proton transmembrane transport"/>
    <property type="evidence" value="ECO:0007669"/>
    <property type="project" value="InterPro"/>
</dbReference>
<dbReference type="PANTHER" id="PTHR42751:SF3">
    <property type="entry name" value="SODIUM_GLUTAMATE SYMPORTER"/>
    <property type="match status" value="1"/>
</dbReference>
<evidence type="ECO:0000313" key="9">
    <source>
        <dbReference type="EMBL" id="MCW3807436.1"/>
    </source>
</evidence>
<dbReference type="InterPro" id="IPR038770">
    <property type="entry name" value="Na+/solute_symporter_sf"/>
</dbReference>
<dbReference type="EMBL" id="JAPDPI010000046">
    <property type="protein sequence ID" value="MCW3807436.1"/>
    <property type="molecule type" value="Genomic_DNA"/>
</dbReference>
<feature type="transmembrane region" description="Helical" evidence="7">
    <location>
        <begin position="35"/>
        <end position="52"/>
    </location>
</feature>
<accession>A0AAE3MH76</accession>
<evidence type="ECO:0000256" key="7">
    <source>
        <dbReference type="SAM" id="Phobius"/>
    </source>
</evidence>
<feature type="transmembrane region" description="Helical" evidence="7">
    <location>
        <begin position="88"/>
        <end position="109"/>
    </location>
</feature>
<evidence type="ECO:0000256" key="4">
    <source>
        <dbReference type="ARBA" id="ARBA00022692"/>
    </source>
</evidence>
<feature type="transmembrane region" description="Helical" evidence="7">
    <location>
        <begin position="152"/>
        <end position="173"/>
    </location>
</feature>
<feature type="transmembrane region" description="Helical" evidence="7">
    <location>
        <begin position="185"/>
        <end position="202"/>
    </location>
</feature>
<organism evidence="9 10">
    <name type="scientific">Plebeiibacterium marinum</name>
    <dbReference type="NCBI Taxonomy" id="2992111"/>
    <lineage>
        <taxon>Bacteria</taxon>
        <taxon>Pseudomonadati</taxon>
        <taxon>Bacteroidota</taxon>
        <taxon>Bacteroidia</taxon>
        <taxon>Marinilabiliales</taxon>
        <taxon>Marinilabiliaceae</taxon>
        <taxon>Plebeiibacterium</taxon>
    </lineage>
</organism>
<evidence type="ECO:0000259" key="8">
    <source>
        <dbReference type="Pfam" id="PF00999"/>
    </source>
</evidence>
<feature type="transmembrane region" description="Helical" evidence="7">
    <location>
        <begin position="121"/>
        <end position="140"/>
    </location>
</feature>
<dbReference type="AlphaFoldDB" id="A0AAE3MH76"/>
<dbReference type="Proteomes" id="UP001207408">
    <property type="component" value="Unassembled WGS sequence"/>
</dbReference>
<keyword evidence="5 7" id="KW-1133">Transmembrane helix</keyword>
<dbReference type="GO" id="GO:0015297">
    <property type="term" value="F:antiporter activity"/>
    <property type="evidence" value="ECO:0007669"/>
    <property type="project" value="InterPro"/>
</dbReference>
<comment type="subcellular location">
    <subcellularLocation>
        <location evidence="1">Membrane</location>
        <topology evidence="1">Multi-pass membrane protein</topology>
    </subcellularLocation>
</comment>